<evidence type="ECO:0000313" key="5">
    <source>
        <dbReference type="Proteomes" id="UP000193925"/>
    </source>
</evidence>
<evidence type="ECO:0000256" key="1">
    <source>
        <dbReference type="ARBA" id="ARBA00010751"/>
    </source>
</evidence>
<dbReference type="RefSeq" id="WP_035191540.1">
    <property type="nucleotide sequence ID" value="NZ_CCCS020000012.1"/>
</dbReference>
<dbReference type="PANTHER" id="PTHR34068:SF2">
    <property type="entry name" value="UPF0145 PROTEIN SCO3412"/>
    <property type="match status" value="1"/>
</dbReference>
<evidence type="ECO:0000256" key="2">
    <source>
        <dbReference type="HAMAP-Rule" id="MF_00338"/>
    </source>
</evidence>
<keyword evidence="5" id="KW-1185">Reference proteome</keyword>
<dbReference type="EMBL" id="CCCS020000012">
    <property type="protein sequence ID" value="CDQ09132.1"/>
    <property type="molecule type" value="Genomic_DNA"/>
</dbReference>
<proteinExistence type="inferred from homology"/>
<organism evidence="3">
    <name type="scientific">Acidithiobacillus ferrivorans</name>
    <dbReference type="NCBI Taxonomy" id="160808"/>
    <lineage>
        <taxon>Bacteria</taxon>
        <taxon>Pseudomonadati</taxon>
        <taxon>Pseudomonadota</taxon>
        <taxon>Acidithiobacillia</taxon>
        <taxon>Acidithiobacillales</taxon>
        <taxon>Acidithiobacillaceae</taxon>
        <taxon>Acidithiobacillus</taxon>
    </lineage>
</organism>
<dbReference type="InterPro" id="IPR035439">
    <property type="entry name" value="UPF0145_dom_sf"/>
</dbReference>
<dbReference type="InterPro" id="IPR002765">
    <property type="entry name" value="UPF0145_YbjQ-like"/>
</dbReference>
<protein>
    <recommendedName>
        <fullName evidence="2">UPF0145 protein AFERRI_20003</fullName>
    </recommendedName>
</protein>
<gene>
    <name evidence="3" type="ORF">AFERRI_20003</name>
    <name evidence="4" type="ORF">AFERRI_20830</name>
</gene>
<comment type="similarity">
    <text evidence="1 2">Belongs to the UPF0145 family.</text>
</comment>
<name>A0A060UKD5_9PROT</name>
<accession>A0A060UKD5</accession>
<reference evidence="3" key="1">
    <citation type="submission" date="2014-03" db="EMBL/GenBank/DDBJ databases">
        <authorList>
            <person name="Genoscope - CEA"/>
        </authorList>
    </citation>
    <scope>NUCLEOTIDE SEQUENCE [LARGE SCALE GENOMIC DNA]</scope>
    <source>
        <strain evidence="3">CF27</strain>
    </source>
</reference>
<reference evidence="3" key="2">
    <citation type="submission" date="2014-07" db="EMBL/GenBank/DDBJ databases">
        <title>Initial genome analysis of the psychrotolerant acidophile Acidithiobacillus ferrivorans CF27: insights into iron and sulfur oxidation pathways and into biofilm formation.</title>
        <authorList>
            <person name="Talla E."/>
            <person name="Hedrich S."/>
            <person name="Mangenot S."/>
            <person name="Ji B."/>
            <person name="Johnson D.B."/>
            <person name="Barbe V."/>
            <person name="Bonnefoy V."/>
        </authorList>
    </citation>
    <scope>NUCLEOTIDE SEQUENCE [LARGE SCALE GENOMIC DNA]</scope>
    <source>
        <strain evidence="3">CF27</strain>
    </source>
</reference>
<dbReference type="HAMAP" id="MF_00338">
    <property type="entry name" value="UPF0145"/>
    <property type="match status" value="1"/>
</dbReference>
<dbReference type="Gene3D" id="3.30.110.70">
    <property type="entry name" value="Hypothetical protein apc22750. Chain B"/>
    <property type="match status" value="1"/>
</dbReference>
<evidence type="ECO:0000313" key="4">
    <source>
        <dbReference type="EMBL" id="SMH66041.1"/>
    </source>
</evidence>
<dbReference type="SUPFAM" id="SSF117782">
    <property type="entry name" value="YbjQ-like"/>
    <property type="match status" value="1"/>
</dbReference>
<sequence>MAPEQNPVLIPTINVGCPSMRVVRVIGPVYGTGVRSHNIVGNFLGGVRTIFGGKQTGYLKMIAQTRDDALEPLTEHARSLGANTVLGRRFDSGEFDVGQGQAMNEVPAYGTAVEVEHQ</sequence>
<dbReference type="Proteomes" id="UP000193925">
    <property type="component" value="Chromosome AFERRI"/>
</dbReference>
<dbReference type="AlphaFoldDB" id="A0A060UKD5"/>
<dbReference type="PANTHER" id="PTHR34068">
    <property type="entry name" value="UPF0145 PROTEIN YBJQ"/>
    <property type="match status" value="1"/>
</dbReference>
<dbReference type="Pfam" id="PF01906">
    <property type="entry name" value="YbjQ_1"/>
    <property type="match status" value="1"/>
</dbReference>
<evidence type="ECO:0000313" key="3">
    <source>
        <dbReference type="EMBL" id="CDQ09132.1"/>
    </source>
</evidence>
<reference evidence="4 5" key="3">
    <citation type="submission" date="2017-03" db="EMBL/GenBank/DDBJ databases">
        <authorList>
            <person name="Regsiter A."/>
            <person name="William W."/>
        </authorList>
    </citation>
    <scope>NUCLEOTIDE SEQUENCE [LARGE SCALE GENOMIC DNA]</scope>
    <source>
        <strain evidence="4">PRJEB5721</strain>
    </source>
</reference>
<dbReference type="EMBL" id="LT841305">
    <property type="protein sequence ID" value="SMH66041.1"/>
    <property type="molecule type" value="Genomic_DNA"/>
</dbReference>